<feature type="chain" id="PRO_5040318385" evidence="1">
    <location>
        <begin position="21"/>
        <end position="185"/>
    </location>
</feature>
<reference evidence="2" key="1">
    <citation type="submission" date="2021-07" db="EMBL/GenBank/DDBJ databases">
        <authorList>
            <person name="Durling M."/>
        </authorList>
    </citation>
    <scope>NUCLEOTIDE SEQUENCE</scope>
</reference>
<sequence>MTLITVITTFLVALLQVTLAQRKAPWGWFPYDETLWHPAPYCNGYTAGPGGDWPSPECSVTVRQKPGDWATAELYVYDHNCTQIGFNPGVPFGTEGFELDSTLPYVIIIQNITRGPLTFDYANRHNFPGNNYFLTFDTGISESIPACWNQFVCAPAAFDPPPAHPRAIGEKARKRDTLEAAAAYQ</sequence>
<proteinExistence type="predicted"/>
<keyword evidence="3" id="KW-1185">Reference proteome</keyword>
<name>A0A9N9KPQ8_9HELO</name>
<dbReference type="EMBL" id="CAJVRL010000041">
    <property type="protein sequence ID" value="CAG8951234.1"/>
    <property type="molecule type" value="Genomic_DNA"/>
</dbReference>
<evidence type="ECO:0000313" key="2">
    <source>
        <dbReference type="EMBL" id="CAG8951234.1"/>
    </source>
</evidence>
<dbReference type="OrthoDB" id="3553935at2759"/>
<organism evidence="2 3">
    <name type="scientific">Hymenoscyphus fraxineus</name>
    <dbReference type="NCBI Taxonomy" id="746836"/>
    <lineage>
        <taxon>Eukaryota</taxon>
        <taxon>Fungi</taxon>
        <taxon>Dikarya</taxon>
        <taxon>Ascomycota</taxon>
        <taxon>Pezizomycotina</taxon>
        <taxon>Leotiomycetes</taxon>
        <taxon>Helotiales</taxon>
        <taxon>Helotiaceae</taxon>
        <taxon>Hymenoscyphus</taxon>
    </lineage>
</organism>
<keyword evidence="1" id="KW-0732">Signal</keyword>
<protein>
    <submittedName>
        <fullName evidence="2">Uncharacterized protein</fullName>
    </submittedName>
</protein>
<evidence type="ECO:0000313" key="3">
    <source>
        <dbReference type="Proteomes" id="UP000696280"/>
    </source>
</evidence>
<dbReference type="Proteomes" id="UP000696280">
    <property type="component" value="Unassembled WGS sequence"/>
</dbReference>
<accession>A0A9N9KPQ8</accession>
<comment type="caution">
    <text evidence="2">The sequence shown here is derived from an EMBL/GenBank/DDBJ whole genome shotgun (WGS) entry which is preliminary data.</text>
</comment>
<evidence type="ECO:0000256" key="1">
    <source>
        <dbReference type="SAM" id="SignalP"/>
    </source>
</evidence>
<gene>
    <name evidence="2" type="ORF">HYFRA_00007981</name>
</gene>
<feature type="signal peptide" evidence="1">
    <location>
        <begin position="1"/>
        <end position="20"/>
    </location>
</feature>
<dbReference type="AlphaFoldDB" id="A0A9N9KPQ8"/>